<dbReference type="RefSeq" id="WP_005290182.1">
    <property type="nucleotide sequence ID" value="NZ_CM000961.1"/>
</dbReference>
<proteinExistence type="predicted"/>
<protein>
    <recommendedName>
        <fullName evidence="3">FCS-type domain-containing protein</fullName>
    </recommendedName>
</protein>
<comment type="caution">
    <text evidence="1">The sequence shown here is derived from an EMBL/GenBank/DDBJ whole genome shotgun (WGS) entry which is preliminary data.</text>
</comment>
<dbReference type="OrthoDB" id="4219687at2"/>
<dbReference type="eggNOG" id="ENOG5033065">
    <property type="taxonomic scope" value="Bacteria"/>
</dbReference>
<name>D7WCU9_9CORY</name>
<reference evidence="1" key="1">
    <citation type="submission" date="2010-06" db="EMBL/GenBank/DDBJ databases">
        <authorList>
            <person name="Muzny D."/>
            <person name="Qin X."/>
            <person name="Buhay C."/>
            <person name="Dugan-Rocha S."/>
            <person name="Ding Y."/>
            <person name="Chen G."/>
            <person name="Hawes A."/>
            <person name="Holder M."/>
            <person name="Jhangiani S."/>
            <person name="Johnson A."/>
            <person name="Khan Z."/>
            <person name="Li Z."/>
            <person name="Liu W."/>
            <person name="Liu X."/>
            <person name="Perez L."/>
            <person name="Shen H."/>
            <person name="Wang Q."/>
            <person name="Watt J."/>
            <person name="Xi L."/>
            <person name="Xin Y."/>
            <person name="Zhou J."/>
            <person name="Deng J."/>
            <person name="Jiang H."/>
            <person name="Liu Y."/>
            <person name="Qu J."/>
            <person name="Song X.-Z."/>
            <person name="Zhang L."/>
            <person name="Villasana D."/>
            <person name="Johnson A."/>
            <person name="Liu J."/>
            <person name="Liyanage D."/>
            <person name="Lorensuhewa L."/>
            <person name="Robinson T."/>
            <person name="Song A."/>
            <person name="Song B.-B."/>
            <person name="Dinh H."/>
            <person name="Thornton R."/>
            <person name="Coyle M."/>
            <person name="Francisco L."/>
            <person name="Jackson L."/>
            <person name="Javaid M."/>
            <person name="Korchina V."/>
            <person name="Kovar C."/>
            <person name="Mata R."/>
            <person name="Mathew T."/>
            <person name="Ngo R."/>
            <person name="Nguyen L."/>
            <person name="Nguyen N."/>
            <person name="Okwuonu G."/>
            <person name="Ongeri F."/>
            <person name="Pham C."/>
            <person name="Simmons D."/>
            <person name="Wilczek-Boney K."/>
            <person name="Hale W."/>
            <person name="Jakkamsetti A."/>
            <person name="Pham P."/>
            <person name="Ruth R."/>
            <person name="San Lucas F."/>
            <person name="Warren J."/>
            <person name="Zhang J."/>
            <person name="Zhao Z."/>
            <person name="Zhou C."/>
            <person name="Zhu D."/>
            <person name="Lee S."/>
            <person name="Bess C."/>
            <person name="Blankenburg K."/>
            <person name="Forbes L."/>
            <person name="Fu Q."/>
            <person name="Gubbala S."/>
            <person name="Hirani K."/>
            <person name="Jayaseelan J.C."/>
            <person name="Lara F."/>
            <person name="Munidasa M."/>
            <person name="Palculict T."/>
            <person name="Patil S."/>
            <person name="Pu L.-L."/>
            <person name="Saada N."/>
            <person name="Tang L."/>
            <person name="Weissenberger G."/>
            <person name="Zhu Y."/>
            <person name="Hemphill L."/>
            <person name="Shang Y."/>
            <person name="Youmans B."/>
            <person name="Ayvaz T."/>
            <person name="Ross M."/>
            <person name="Santibanez J."/>
            <person name="Aqrawi P."/>
            <person name="Gross S."/>
            <person name="Joshi V."/>
            <person name="Fowler G."/>
            <person name="Nazareth L."/>
            <person name="Reid J."/>
            <person name="Worley K."/>
            <person name="Petrosino J."/>
            <person name="Highlander S."/>
            <person name="Gibbs R."/>
        </authorList>
    </citation>
    <scope>NUCLEOTIDE SEQUENCE [LARGE SCALE GENOMIC DNA]</scope>
    <source>
        <strain evidence="1">ATCC 33030</strain>
    </source>
</reference>
<gene>
    <name evidence="1" type="ORF">HMPREF0291_11637</name>
</gene>
<keyword evidence="2" id="KW-1185">Reference proteome</keyword>
<dbReference type="Proteomes" id="UP000004208">
    <property type="component" value="Unassembled WGS sequence"/>
</dbReference>
<dbReference type="AlphaFoldDB" id="D7WCU9"/>
<dbReference type="HOGENOM" id="CLU_143964_0_0_11"/>
<dbReference type="STRING" id="585529.HMPREF0291_11637"/>
<sequence length="112" mass="12645">MNQPLHTKDEPGACLWCGAPVEQLQGRGRRRKYCSDSCKQRAYERRHNVPGNLGRSGRARPHNDDTLRDRLFALRCAAEDIATAVSEGADINEIESLCDELVTMAKRIEKLH</sequence>
<evidence type="ECO:0008006" key="3">
    <source>
        <dbReference type="Google" id="ProtNLM"/>
    </source>
</evidence>
<accession>D7WCU9</accession>
<organism evidence="1 2">
    <name type="scientific">Corynebacterium genitalium ATCC 33030</name>
    <dbReference type="NCBI Taxonomy" id="585529"/>
    <lineage>
        <taxon>Bacteria</taxon>
        <taxon>Bacillati</taxon>
        <taxon>Actinomycetota</taxon>
        <taxon>Actinomycetes</taxon>
        <taxon>Mycobacteriales</taxon>
        <taxon>Corynebacteriaceae</taxon>
        <taxon>Corynebacterium</taxon>
    </lineage>
</organism>
<evidence type="ECO:0000313" key="1">
    <source>
        <dbReference type="EMBL" id="EFK53980.1"/>
    </source>
</evidence>
<dbReference type="EMBL" id="ACLJ02000003">
    <property type="protein sequence ID" value="EFK53980.1"/>
    <property type="molecule type" value="Genomic_DNA"/>
</dbReference>
<evidence type="ECO:0000313" key="2">
    <source>
        <dbReference type="Proteomes" id="UP000004208"/>
    </source>
</evidence>